<dbReference type="InterPro" id="IPR050493">
    <property type="entry name" value="FAD-dep_Monooxygenase_BioMet"/>
</dbReference>
<evidence type="ECO:0000313" key="9">
    <source>
        <dbReference type="Proteomes" id="UP001194696"/>
    </source>
</evidence>
<keyword evidence="6" id="KW-0472">Membrane</keyword>
<feature type="domain" description="FAD-binding" evidence="7">
    <location>
        <begin position="13"/>
        <end position="182"/>
    </location>
</feature>
<keyword evidence="4" id="KW-0560">Oxidoreductase</keyword>
<evidence type="ECO:0000256" key="1">
    <source>
        <dbReference type="ARBA" id="ARBA00007992"/>
    </source>
</evidence>
<feature type="domain" description="FAD-binding" evidence="7">
    <location>
        <begin position="309"/>
        <end position="389"/>
    </location>
</feature>
<name>A0ABQ7K190_9FUNG</name>
<dbReference type="EMBL" id="JAAAIM010000389">
    <property type="protein sequence ID" value="KAG0288743.1"/>
    <property type="molecule type" value="Genomic_DNA"/>
</dbReference>
<comment type="similarity">
    <text evidence="1">Belongs to the paxM FAD-dependent monooxygenase family.</text>
</comment>
<keyword evidence="6" id="KW-1133">Transmembrane helix</keyword>
<evidence type="ECO:0000259" key="7">
    <source>
        <dbReference type="Pfam" id="PF01494"/>
    </source>
</evidence>
<dbReference type="SUPFAM" id="SSF51905">
    <property type="entry name" value="FAD/NAD(P)-binding domain"/>
    <property type="match status" value="1"/>
</dbReference>
<keyword evidence="3" id="KW-0274">FAD</keyword>
<evidence type="ECO:0000256" key="2">
    <source>
        <dbReference type="ARBA" id="ARBA00022630"/>
    </source>
</evidence>
<proteinExistence type="inferred from homology"/>
<keyword evidence="2" id="KW-0285">Flavoprotein</keyword>
<dbReference type="Gene3D" id="3.50.50.60">
    <property type="entry name" value="FAD/NAD(P)-binding domain"/>
    <property type="match status" value="1"/>
</dbReference>
<organism evidence="8 9">
    <name type="scientific">Linnemannia gamsii</name>
    <dbReference type="NCBI Taxonomy" id="64522"/>
    <lineage>
        <taxon>Eukaryota</taxon>
        <taxon>Fungi</taxon>
        <taxon>Fungi incertae sedis</taxon>
        <taxon>Mucoromycota</taxon>
        <taxon>Mortierellomycotina</taxon>
        <taxon>Mortierellomycetes</taxon>
        <taxon>Mortierellales</taxon>
        <taxon>Mortierellaceae</taxon>
        <taxon>Linnemannia</taxon>
    </lineage>
</organism>
<comment type="caution">
    <text evidence="8">The sequence shown here is derived from an EMBL/GenBank/DDBJ whole genome shotgun (WGS) entry which is preliminary data.</text>
</comment>
<dbReference type="Pfam" id="PF01494">
    <property type="entry name" value="FAD_binding_3"/>
    <property type="match status" value="2"/>
</dbReference>
<keyword evidence="6" id="KW-0812">Transmembrane</keyword>
<dbReference type="InterPro" id="IPR002938">
    <property type="entry name" value="FAD-bd"/>
</dbReference>
<evidence type="ECO:0000256" key="3">
    <source>
        <dbReference type="ARBA" id="ARBA00022827"/>
    </source>
</evidence>
<gene>
    <name evidence="8" type="ORF">BGZ96_007499</name>
</gene>
<keyword evidence="9" id="KW-1185">Reference proteome</keyword>
<accession>A0ABQ7K190</accession>
<protein>
    <recommendedName>
        <fullName evidence="7">FAD-binding domain-containing protein</fullName>
    </recommendedName>
</protein>
<dbReference type="PRINTS" id="PR00420">
    <property type="entry name" value="RNGMNOXGNASE"/>
</dbReference>
<keyword evidence="5" id="KW-0503">Monooxygenase</keyword>
<dbReference type="Proteomes" id="UP001194696">
    <property type="component" value="Unassembled WGS sequence"/>
</dbReference>
<sequence>MSTNDKPNDKPMVLIVGAGLGGLMLGTLLEKSNVPYAIFERATAVKPLGSAMSIGPTLLPIFQQIGIYDDILAAGKYMTHLITHKETLEKYNGGDYRPIEEFTGYGHYIIARPEYYSIMLKQVPPHKIHFGHRVLSISEENNKVAVHLSNNDTIEGDIIVGADGAYSAIRQRMYEKLKAEGALPKSDQEDLPFSCTCLVGQTKVLDPEEFPAIKKPICQFLAFLGEGKPFSWVIMSTAQNTLCWMVIHHLSEKTSKAAMEQRFKNSENSEWGAYPAQTMCDDTRDFAIELDDGKKRTLGDLYDLTPKDLISKVMLEEKVFKTWHQGRCVLLGDACHKLNPSGGHGAVTAMHDAISLANLIYAMPTKTSEDITTIFKEYQEERYPAVMESFKNSQVMSKISDRGFTGMMVLFLATRMPMWLWRIMLAKTVRFRPQVGFLPSIPLQGSVVPVPSPSEQKARVFFENQKHAATSM</sequence>
<feature type="transmembrane region" description="Helical" evidence="6">
    <location>
        <begin position="12"/>
        <end position="29"/>
    </location>
</feature>
<dbReference type="PANTHER" id="PTHR13789:SF309">
    <property type="entry name" value="PUTATIVE (AFU_ORTHOLOGUE AFUA_6G14510)-RELATED"/>
    <property type="match status" value="1"/>
</dbReference>
<evidence type="ECO:0000256" key="5">
    <source>
        <dbReference type="ARBA" id="ARBA00023033"/>
    </source>
</evidence>
<dbReference type="PANTHER" id="PTHR13789">
    <property type="entry name" value="MONOOXYGENASE"/>
    <property type="match status" value="1"/>
</dbReference>
<dbReference type="InterPro" id="IPR036188">
    <property type="entry name" value="FAD/NAD-bd_sf"/>
</dbReference>
<evidence type="ECO:0000313" key="8">
    <source>
        <dbReference type="EMBL" id="KAG0288743.1"/>
    </source>
</evidence>
<evidence type="ECO:0000256" key="6">
    <source>
        <dbReference type="SAM" id="Phobius"/>
    </source>
</evidence>
<reference evidence="8 9" key="1">
    <citation type="journal article" date="2020" name="Fungal Divers.">
        <title>Resolving the Mortierellaceae phylogeny through synthesis of multi-gene phylogenetics and phylogenomics.</title>
        <authorList>
            <person name="Vandepol N."/>
            <person name="Liber J."/>
            <person name="Desiro A."/>
            <person name="Na H."/>
            <person name="Kennedy M."/>
            <person name="Barry K."/>
            <person name="Grigoriev I.V."/>
            <person name="Miller A.N."/>
            <person name="O'Donnell K."/>
            <person name="Stajich J.E."/>
            <person name="Bonito G."/>
        </authorList>
    </citation>
    <scope>NUCLEOTIDE SEQUENCE [LARGE SCALE GENOMIC DNA]</scope>
    <source>
        <strain evidence="8 9">AD045</strain>
    </source>
</reference>
<evidence type="ECO:0000256" key="4">
    <source>
        <dbReference type="ARBA" id="ARBA00023002"/>
    </source>
</evidence>